<comment type="caution">
    <text evidence="1">The sequence shown here is derived from an EMBL/GenBank/DDBJ whole genome shotgun (WGS) entry which is preliminary data.</text>
</comment>
<dbReference type="Proteomes" id="UP001066276">
    <property type="component" value="Chromosome 1_1"/>
</dbReference>
<protein>
    <submittedName>
        <fullName evidence="1">Uncharacterized protein</fullName>
    </submittedName>
</protein>
<dbReference type="EMBL" id="JANPWB010000001">
    <property type="protein sequence ID" value="KAJ1214119.1"/>
    <property type="molecule type" value="Genomic_DNA"/>
</dbReference>
<accession>A0AAV7WQB2</accession>
<dbReference type="AlphaFoldDB" id="A0AAV7WQB2"/>
<keyword evidence="2" id="KW-1185">Reference proteome</keyword>
<reference evidence="1" key="1">
    <citation type="journal article" date="2022" name="bioRxiv">
        <title>Sequencing and chromosome-scale assembly of the giantPleurodeles waltlgenome.</title>
        <authorList>
            <person name="Brown T."/>
            <person name="Elewa A."/>
            <person name="Iarovenko S."/>
            <person name="Subramanian E."/>
            <person name="Araus A.J."/>
            <person name="Petzold A."/>
            <person name="Susuki M."/>
            <person name="Suzuki K.-i.T."/>
            <person name="Hayashi T."/>
            <person name="Toyoda A."/>
            <person name="Oliveira C."/>
            <person name="Osipova E."/>
            <person name="Leigh N.D."/>
            <person name="Simon A."/>
            <person name="Yun M.H."/>
        </authorList>
    </citation>
    <scope>NUCLEOTIDE SEQUENCE</scope>
    <source>
        <strain evidence="1">20211129_DDA</strain>
        <tissue evidence="1">Liver</tissue>
    </source>
</reference>
<evidence type="ECO:0000313" key="1">
    <source>
        <dbReference type="EMBL" id="KAJ1214119.1"/>
    </source>
</evidence>
<name>A0AAV7WQB2_PLEWA</name>
<organism evidence="1 2">
    <name type="scientific">Pleurodeles waltl</name>
    <name type="common">Iberian ribbed newt</name>
    <dbReference type="NCBI Taxonomy" id="8319"/>
    <lineage>
        <taxon>Eukaryota</taxon>
        <taxon>Metazoa</taxon>
        <taxon>Chordata</taxon>
        <taxon>Craniata</taxon>
        <taxon>Vertebrata</taxon>
        <taxon>Euteleostomi</taxon>
        <taxon>Amphibia</taxon>
        <taxon>Batrachia</taxon>
        <taxon>Caudata</taxon>
        <taxon>Salamandroidea</taxon>
        <taxon>Salamandridae</taxon>
        <taxon>Pleurodelinae</taxon>
        <taxon>Pleurodeles</taxon>
    </lineage>
</organism>
<proteinExistence type="predicted"/>
<evidence type="ECO:0000313" key="2">
    <source>
        <dbReference type="Proteomes" id="UP001066276"/>
    </source>
</evidence>
<gene>
    <name evidence="1" type="ORF">NDU88_001746</name>
</gene>
<sequence>MLWRPRRLLSALPRNPPVIAVGHRLKSMDTRISALTDKTKCIHTNIASLQDRVEGVVGRLTAMEVHLNKVSDRNRELLCLQDKITDLEDWSRRDDVYFFDFLEHAEGADVKGFSKDLIPLLTGLIFTPPLELQ</sequence>